<dbReference type="eggNOG" id="COG3980">
    <property type="taxonomic scope" value="Bacteria"/>
</dbReference>
<dbReference type="Proteomes" id="UP000018731">
    <property type="component" value="Unassembled WGS sequence"/>
</dbReference>
<dbReference type="PATRIC" id="fig|1357400.3.peg.2052"/>
<feature type="region of interest" description="Disordered" evidence="1">
    <location>
        <begin position="378"/>
        <end position="398"/>
    </location>
</feature>
<feature type="compositionally biased region" description="Polar residues" evidence="1">
    <location>
        <begin position="378"/>
        <end position="397"/>
    </location>
</feature>
<dbReference type="EMBL" id="AZJI01000007">
    <property type="protein sequence ID" value="ETD22727.1"/>
    <property type="molecule type" value="Genomic_DNA"/>
</dbReference>
<accession>V8C6M5</accession>
<comment type="caution">
    <text evidence="2">The sequence shown here is derived from an EMBL/GenBank/DDBJ whole genome shotgun (WGS) entry which is preliminary data.</text>
</comment>
<evidence type="ECO:0000313" key="3">
    <source>
        <dbReference type="Proteomes" id="UP000018731"/>
    </source>
</evidence>
<dbReference type="AlphaFoldDB" id="V8C6M5"/>
<dbReference type="RefSeq" id="WP_023928261.1">
    <property type="nucleotide sequence ID" value="NZ_KI669455.1"/>
</dbReference>
<evidence type="ECO:0000256" key="1">
    <source>
        <dbReference type="SAM" id="MobiDB-lite"/>
    </source>
</evidence>
<sequence>MTTKNAVVLTSWGKNAGGGHLLRTKKLAKLLQSHTQPRTKHSKIDFAFLNSEAQSNIHNNKNSKKTKTWQDISEFRAIIAKNRFIIIDSYEVQNKHYQALLSELESSDLGKKDFCKSILILDDEIGFLHFVANTLRQGKHTPQNLSKLSNALRRIFVLNGALGSEKLLRDFMKNFTKDFVANLSCELDFRGDFAKSSEKLLRDFVKNNVFYGVKYFVANTDFDFTREGKRKRIKHILLTFGASDTQNYTQKTIDALSQIISTQKKHIFSSKVCAHIVLGEFYPHHLEPKSINTKSATNPTKITHKIYQNLSPKDFASVMRGCDIAISAGGQSIYEIAQNALPFVIIPTATNQLAQSSAFAKKKVAILLCAQNQANLKTSNPIKSSKNPKIQKSQPPQKSIEETIKKNKALKNSLSSALLQDLPLQAQLSQALLAITPKNRAKLSQNLQKLQIGKSTKKIAHRFFTFC</sequence>
<dbReference type="OrthoDB" id="5330177at2"/>
<dbReference type="HOGENOM" id="CLU_584965_0_0_7"/>
<protein>
    <recommendedName>
        <fullName evidence="4">Glycosyl transferase family 28 C-terminal domain-containing protein</fullName>
    </recommendedName>
</protein>
<dbReference type="Gene3D" id="3.40.50.2000">
    <property type="entry name" value="Glycogen Phosphorylase B"/>
    <property type="match status" value="1"/>
</dbReference>
<evidence type="ECO:0008006" key="4">
    <source>
        <dbReference type="Google" id="ProtNLM"/>
    </source>
</evidence>
<evidence type="ECO:0000313" key="2">
    <source>
        <dbReference type="EMBL" id="ETD22727.1"/>
    </source>
</evidence>
<organism evidence="2 3">
    <name type="scientific">Helicobacter macacae MIT 99-5501</name>
    <dbReference type="NCBI Taxonomy" id="1357400"/>
    <lineage>
        <taxon>Bacteria</taxon>
        <taxon>Pseudomonadati</taxon>
        <taxon>Campylobacterota</taxon>
        <taxon>Epsilonproteobacteria</taxon>
        <taxon>Campylobacterales</taxon>
        <taxon>Helicobacteraceae</taxon>
        <taxon>Helicobacter</taxon>
    </lineage>
</organism>
<name>V8C6M5_9HELI</name>
<reference evidence="2 3" key="1">
    <citation type="journal article" date="2014" name="Genome Announc.">
        <title>Draft genome sequences of six enterohepatic helicobacter species isolated from humans and one from rhesus macaques.</title>
        <authorList>
            <person name="Shen Z."/>
            <person name="Sheh A."/>
            <person name="Young S.K."/>
            <person name="Abouelliel A."/>
            <person name="Ward D.V."/>
            <person name="Earl A.M."/>
            <person name="Fox J.G."/>
        </authorList>
    </citation>
    <scope>NUCLEOTIDE SEQUENCE [LARGE SCALE GENOMIC DNA]</scope>
    <source>
        <strain evidence="2 3">MIT 99-5501</strain>
    </source>
</reference>
<gene>
    <name evidence="2" type="ORF">HMPREF2086_01526</name>
</gene>
<dbReference type="Gene3D" id="3.40.50.11190">
    <property type="match status" value="1"/>
</dbReference>
<keyword evidence="3" id="KW-1185">Reference proteome</keyword>
<proteinExistence type="predicted"/>
<dbReference type="STRING" id="1357400.HMPREF2086_01526"/>